<dbReference type="EMBL" id="AONQ01000070">
    <property type="protein sequence ID" value="EME68317.1"/>
    <property type="molecule type" value="Genomic_DNA"/>
</dbReference>
<evidence type="ECO:0000313" key="1">
    <source>
        <dbReference type="EMBL" id="EME68317.1"/>
    </source>
</evidence>
<dbReference type="AlphaFoldDB" id="M2ZM10"/>
<keyword evidence="2" id="KW-1185">Reference proteome</keyword>
<name>M2ZM10_9PROT</name>
<protein>
    <submittedName>
        <fullName evidence="1">Uncharacterized protein</fullName>
    </submittedName>
</protein>
<sequence>MSECTYLPRSATIRMAPHELLANLLHAQGNGLPRAHKDATLLAEAICDGWIAIDDVELPWRPMVAEGLVDELLADEPNCHESEAHRRLKVDARLIALATDASAMLEPEAAASQGRHPLRADLLVWHASGLSETYECGATDGRSILTQLMDGQVRVTVLPFSGLGLPTIRGYAFRLTENPAMPALTVEQGLRAWGQMLASLPNINAPTMRI</sequence>
<reference evidence="1 2" key="1">
    <citation type="journal article" date="2014" name="Genome Announc.">
        <title>Draft Genome Sequence of Magnetospirillum sp. Strain SO-1, a Freshwater Magnetotactic Bacterium Isolated from the Ol'khovka River, Russia.</title>
        <authorList>
            <person name="Grouzdev D.S."/>
            <person name="Dziuba M.V."/>
            <person name="Sukhacheva M.S."/>
            <person name="Mardanov A.V."/>
            <person name="Beletskiy A.V."/>
            <person name="Kuznetsov B.B."/>
            <person name="Skryabin K.G."/>
        </authorList>
    </citation>
    <scope>NUCLEOTIDE SEQUENCE [LARGE SCALE GENOMIC DNA]</scope>
    <source>
        <strain evidence="1 2">SO-1</strain>
    </source>
</reference>
<dbReference type="RefSeq" id="WP_008620699.1">
    <property type="nucleotide sequence ID" value="NZ_AONQ01000070.1"/>
</dbReference>
<dbReference type="OrthoDB" id="7342763at2"/>
<dbReference type="PATRIC" id="fig|1244869.3.peg.3785"/>
<comment type="caution">
    <text evidence="1">The sequence shown here is derived from an EMBL/GenBank/DDBJ whole genome shotgun (WGS) entry which is preliminary data.</text>
</comment>
<dbReference type="Proteomes" id="UP000011744">
    <property type="component" value="Unassembled WGS sequence"/>
</dbReference>
<accession>M2ZM10</accession>
<organism evidence="1 2">
    <name type="scientific">Paramagnetospirillum caucaseum</name>
    <dbReference type="NCBI Taxonomy" id="1244869"/>
    <lineage>
        <taxon>Bacteria</taxon>
        <taxon>Pseudomonadati</taxon>
        <taxon>Pseudomonadota</taxon>
        <taxon>Alphaproteobacteria</taxon>
        <taxon>Rhodospirillales</taxon>
        <taxon>Magnetospirillaceae</taxon>
        <taxon>Paramagnetospirillum</taxon>
    </lineage>
</organism>
<proteinExistence type="predicted"/>
<dbReference type="STRING" id="1244869.H261_18944"/>
<evidence type="ECO:0000313" key="2">
    <source>
        <dbReference type="Proteomes" id="UP000011744"/>
    </source>
</evidence>
<gene>
    <name evidence="1" type="ORF">H261_18944</name>
</gene>